<accession>A0AAW2ILL3</accession>
<protein>
    <submittedName>
        <fullName evidence="2">Uncharacterized protein</fullName>
    </submittedName>
</protein>
<feature type="region of interest" description="Disordered" evidence="1">
    <location>
        <begin position="103"/>
        <end position="123"/>
    </location>
</feature>
<reference evidence="2" key="2">
    <citation type="journal article" date="2024" name="Plant">
        <title>Genomic evolution and insights into agronomic trait innovations of Sesamum species.</title>
        <authorList>
            <person name="Miao H."/>
            <person name="Wang L."/>
            <person name="Qu L."/>
            <person name="Liu H."/>
            <person name="Sun Y."/>
            <person name="Le M."/>
            <person name="Wang Q."/>
            <person name="Wei S."/>
            <person name="Zheng Y."/>
            <person name="Lin W."/>
            <person name="Duan Y."/>
            <person name="Cao H."/>
            <person name="Xiong S."/>
            <person name="Wang X."/>
            <person name="Wei L."/>
            <person name="Li C."/>
            <person name="Ma Q."/>
            <person name="Ju M."/>
            <person name="Zhao R."/>
            <person name="Li G."/>
            <person name="Mu C."/>
            <person name="Tian Q."/>
            <person name="Mei H."/>
            <person name="Zhang T."/>
            <person name="Gao T."/>
            <person name="Zhang H."/>
        </authorList>
    </citation>
    <scope>NUCLEOTIDE SEQUENCE</scope>
    <source>
        <strain evidence="2">G02</strain>
    </source>
</reference>
<dbReference type="EMBL" id="JACGWJ010001364">
    <property type="protein sequence ID" value="KAL0282857.1"/>
    <property type="molecule type" value="Genomic_DNA"/>
</dbReference>
<dbReference type="AlphaFoldDB" id="A0AAW2ILL3"/>
<evidence type="ECO:0000313" key="2">
    <source>
        <dbReference type="EMBL" id="KAL0282857.1"/>
    </source>
</evidence>
<evidence type="ECO:0000256" key="1">
    <source>
        <dbReference type="SAM" id="MobiDB-lite"/>
    </source>
</evidence>
<gene>
    <name evidence="2" type="ORF">Sradi_7250200</name>
</gene>
<name>A0AAW2ILL3_SESRA</name>
<organism evidence="2">
    <name type="scientific">Sesamum radiatum</name>
    <name type="common">Black benniseed</name>
    <dbReference type="NCBI Taxonomy" id="300843"/>
    <lineage>
        <taxon>Eukaryota</taxon>
        <taxon>Viridiplantae</taxon>
        <taxon>Streptophyta</taxon>
        <taxon>Embryophyta</taxon>
        <taxon>Tracheophyta</taxon>
        <taxon>Spermatophyta</taxon>
        <taxon>Magnoliopsida</taxon>
        <taxon>eudicotyledons</taxon>
        <taxon>Gunneridae</taxon>
        <taxon>Pentapetalae</taxon>
        <taxon>asterids</taxon>
        <taxon>lamiids</taxon>
        <taxon>Lamiales</taxon>
        <taxon>Pedaliaceae</taxon>
        <taxon>Sesamum</taxon>
    </lineage>
</organism>
<sequence>MANYMLQSSTGSIPASQGQIPATTFLMSGESLWTFPSVGNSGMYRGSAVASSGLHFMNLPASVALLPGQQLATGNGGGSGGGAVGDGHLGMLAALNAFRSTAGGGGVAAEAQSSGHGSGGAAG</sequence>
<comment type="caution">
    <text evidence="2">The sequence shown here is derived from an EMBL/GenBank/DDBJ whole genome shotgun (WGS) entry which is preliminary data.</text>
</comment>
<reference evidence="2" key="1">
    <citation type="submission" date="2020-06" db="EMBL/GenBank/DDBJ databases">
        <authorList>
            <person name="Li T."/>
            <person name="Hu X."/>
            <person name="Zhang T."/>
            <person name="Song X."/>
            <person name="Zhang H."/>
            <person name="Dai N."/>
            <person name="Sheng W."/>
            <person name="Hou X."/>
            <person name="Wei L."/>
        </authorList>
    </citation>
    <scope>NUCLEOTIDE SEQUENCE</scope>
    <source>
        <strain evidence="2">G02</strain>
        <tissue evidence="2">Leaf</tissue>
    </source>
</reference>
<proteinExistence type="predicted"/>